<dbReference type="GeneID" id="113430702"/>
<name>A0A6J1W0W6_9SAUR</name>
<proteinExistence type="predicted"/>
<feature type="non-terminal residue" evidence="3">
    <location>
        <position position="1"/>
    </location>
</feature>
<keyword evidence="1" id="KW-0175">Coiled coil</keyword>
<dbReference type="PANTHER" id="PTHR19327:SF0">
    <property type="entry name" value="GOLGIN SUBFAMILY A MEMBER 4"/>
    <property type="match status" value="1"/>
</dbReference>
<keyword evidence="2" id="KW-1185">Reference proteome</keyword>
<dbReference type="GO" id="GO:0048193">
    <property type="term" value="P:Golgi vesicle transport"/>
    <property type="evidence" value="ECO:0007669"/>
    <property type="project" value="TreeGrafter"/>
</dbReference>
<protein>
    <submittedName>
        <fullName evidence="3">Golgin subfamily A member 4-like</fullName>
    </submittedName>
</protein>
<dbReference type="GO" id="GO:0005794">
    <property type="term" value="C:Golgi apparatus"/>
    <property type="evidence" value="ECO:0007669"/>
    <property type="project" value="TreeGrafter"/>
</dbReference>
<organism evidence="2 3">
    <name type="scientific">Notechis scutatus</name>
    <name type="common">mainland tiger snake</name>
    <dbReference type="NCBI Taxonomy" id="8663"/>
    <lineage>
        <taxon>Eukaryota</taxon>
        <taxon>Metazoa</taxon>
        <taxon>Chordata</taxon>
        <taxon>Craniata</taxon>
        <taxon>Vertebrata</taxon>
        <taxon>Euteleostomi</taxon>
        <taxon>Lepidosauria</taxon>
        <taxon>Squamata</taxon>
        <taxon>Bifurcata</taxon>
        <taxon>Unidentata</taxon>
        <taxon>Episquamata</taxon>
        <taxon>Toxicofera</taxon>
        <taxon>Serpentes</taxon>
        <taxon>Colubroidea</taxon>
        <taxon>Elapidae</taxon>
        <taxon>Hydrophiinae</taxon>
        <taxon>Notechis</taxon>
    </lineage>
</organism>
<feature type="coiled-coil region" evidence="1">
    <location>
        <begin position="69"/>
        <end position="156"/>
    </location>
</feature>
<dbReference type="GO" id="GO:0031267">
    <property type="term" value="F:small GTPase binding"/>
    <property type="evidence" value="ECO:0007669"/>
    <property type="project" value="TreeGrafter"/>
</dbReference>
<reference evidence="3" key="1">
    <citation type="submission" date="2025-08" db="UniProtKB">
        <authorList>
            <consortium name="RefSeq"/>
        </authorList>
    </citation>
    <scope>IDENTIFICATION</scope>
</reference>
<gene>
    <name evidence="3" type="primary">LOC113430702</name>
</gene>
<dbReference type="PANTHER" id="PTHR19327">
    <property type="entry name" value="GOLGIN"/>
    <property type="match status" value="1"/>
</dbReference>
<sequence length="163" mass="18927">LKKSVNPNLCLTIEWINILLMQVSLLKQQLHSNEINIEIPNPNVQIQSQVQSPVKNQNTENTLQSAVGNENADKTIETLTQRVKHQENLLHQCKERVKSQKECLTQLTSDKEALQEQLCERLLELEKIKDCHMVEKTKLITQLRENKNLIEQLEQDKVSNVHF</sequence>
<dbReference type="Proteomes" id="UP000504612">
    <property type="component" value="Unplaced"/>
</dbReference>
<evidence type="ECO:0000313" key="3">
    <source>
        <dbReference type="RefSeq" id="XP_026548911.1"/>
    </source>
</evidence>
<evidence type="ECO:0000313" key="2">
    <source>
        <dbReference type="Proteomes" id="UP000504612"/>
    </source>
</evidence>
<dbReference type="RefSeq" id="XP_026548911.1">
    <property type="nucleotide sequence ID" value="XM_026693126.1"/>
</dbReference>
<dbReference type="AlphaFoldDB" id="A0A6J1W0W6"/>
<dbReference type="KEGG" id="nss:113430702"/>
<accession>A0A6J1W0W6</accession>
<evidence type="ECO:0000256" key="1">
    <source>
        <dbReference type="SAM" id="Coils"/>
    </source>
</evidence>